<keyword evidence="1" id="KW-0812">Transmembrane</keyword>
<evidence type="ECO:0000313" key="3">
    <source>
        <dbReference type="Proteomes" id="UP000246702"/>
    </source>
</evidence>
<feature type="transmembrane region" description="Helical" evidence="1">
    <location>
        <begin position="67"/>
        <end position="88"/>
    </location>
</feature>
<dbReference type="AlphaFoldDB" id="A0A317WN98"/>
<comment type="caution">
    <text evidence="2">The sequence shown here is derived from an EMBL/GenBank/DDBJ whole genome shotgun (WGS) entry which is preliminary data.</text>
</comment>
<reference evidence="2 3" key="1">
    <citation type="submission" date="2016-12" db="EMBL/GenBank/DDBJ databases">
        <title>The genomes of Aspergillus section Nigri reveals drivers in fungal speciation.</title>
        <authorList>
            <consortium name="DOE Joint Genome Institute"/>
            <person name="Vesth T.C."/>
            <person name="Nybo J."/>
            <person name="Theobald S."/>
            <person name="Brandl J."/>
            <person name="Frisvad J.C."/>
            <person name="Nielsen K.F."/>
            <person name="Lyhne E.K."/>
            <person name="Kogle M.E."/>
            <person name="Kuo A."/>
            <person name="Riley R."/>
            <person name="Clum A."/>
            <person name="Nolan M."/>
            <person name="Lipzen A."/>
            <person name="Salamov A."/>
            <person name="Henrissat B."/>
            <person name="Wiebenga A."/>
            <person name="De Vries R.P."/>
            <person name="Grigoriev I.V."/>
            <person name="Mortensen U.H."/>
            <person name="Andersen M.R."/>
            <person name="Baker S.E."/>
        </authorList>
    </citation>
    <scope>NUCLEOTIDE SEQUENCE [LARGE SCALE GENOMIC DNA]</scope>
    <source>
        <strain evidence="2 3">CBS 115572</strain>
    </source>
</reference>
<protein>
    <submittedName>
        <fullName evidence="2">Uncharacterized protein</fullName>
    </submittedName>
</protein>
<organism evidence="2 3">
    <name type="scientific">Aspergillus sclerotioniger CBS 115572</name>
    <dbReference type="NCBI Taxonomy" id="1450535"/>
    <lineage>
        <taxon>Eukaryota</taxon>
        <taxon>Fungi</taxon>
        <taxon>Dikarya</taxon>
        <taxon>Ascomycota</taxon>
        <taxon>Pezizomycotina</taxon>
        <taxon>Eurotiomycetes</taxon>
        <taxon>Eurotiomycetidae</taxon>
        <taxon>Eurotiales</taxon>
        <taxon>Aspergillaceae</taxon>
        <taxon>Aspergillus</taxon>
        <taxon>Aspergillus subgen. Circumdati</taxon>
    </lineage>
</organism>
<feature type="non-terminal residue" evidence="2">
    <location>
        <position position="98"/>
    </location>
</feature>
<keyword evidence="1" id="KW-1133">Transmembrane helix</keyword>
<evidence type="ECO:0000313" key="2">
    <source>
        <dbReference type="EMBL" id="PWY85710.1"/>
    </source>
</evidence>
<evidence type="ECO:0000256" key="1">
    <source>
        <dbReference type="SAM" id="Phobius"/>
    </source>
</evidence>
<dbReference type="Proteomes" id="UP000246702">
    <property type="component" value="Unassembled WGS sequence"/>
</dbReference>
<name>A0A317WN98_9EURO</name>
<keyword evidence="1" id="KW-0472">Membrane</keyword>
<sequence>MPDLERRHHNLTSASIGLSAIPLDALPRTESAANVNGTLSHVNFDSHLTHSFVFGFGPVWVPTENQFYGVVVSASAISLLLLIHLILINSASSKVQRG</sequence>
<gene>
    <name evidence="2" type="ORF">BO94DRAFT_535849</name>
</gene>
<dbReference type="GeneID" id="37114023"/>
<dbReference type="EMBL" id="MSFK01000016">
    <property type="protein sequence ID" value="PWY85710.1"/>
    <property type="molecule type" value="Genomic_DNA"/>
</dbReference>
<dbReference type="RefSeq" id="XP_025466727.1">
    <property type="nucleotide sequence ID" value="XM_025611880.1"/>
</dbReference>
<proteinExistence type="predicted"/>
<accession>A0A317WN98</accession>
<keyword evidence="3" id="KW-1185">Reference proteome</keyword>